<comment type="caution">
    <text evidence="1">The sequence shown here is derived from an EMBL/GenBank/DDBJ whole genome shotgun (WGS) entry which is preliminary data.</text>
</comment>
<protein>
    <submittedName>
        <fullName evidence="1">Uncharacterized protein</fullName>
    </submittedName>
</protein>
<name>A0AAV4B8A2_9GAST</name>
<gene>
    <name evidence="1" type="ORF">PoB_004189200</name>
</gene>
<keyword evidence="2" id="KW-1185">Reference proteome</keyword>
<organism evidence="1 2">
    <name type="scientific">Plakobranchus ocellatus</name>
    <dbReference type="NCBI Taxonomy" id="259542"/>
    <lineage>
        <taxon>Eukaryota</taxon>
        <taxon>Metazoa</taxon>
        <taxon>Spiralia</taxon>
        <taxon>Lophotrochozoa</taxon>
        <taxon>Mollusca</taxon>
        <taxon>Gastropoda</taxon>
        <taxon>Heterobranchia</taxon>
        <taxon>Euthyneura</taxon>
        <taxon>Panpulmonata</taxon>
        <taxon>Sacoglossa</taxon>
        <taxon>Placobranchoidea</taxon>
        <taxon>Plakobranchidae</taxon>
        <taxon>Plakobranchus</taxon>
    </lineage>
</organism>
<proteinExistence type="predicted"/>
<accession>A0AAV4B8A2</accession>
<evidence type="ECO:0000313" key="1">
    <source>
        <dbReference type="EMBL" id="GFO15387.1"/>
    </source>
</evidence>
<dbReference type="Proteomes" id="UP000735302">
    <property type="component" value="Unassembled WGS sequence"/>
</dbReference>
<sequence>MVKWLSPYYDADPRLGGARPVEEAKRLLYRTSQGQGDTQTAMHLANGVDDLSQRLPTFSRFLPSSISDSLLYVYILITWTGSSLQRSAVTRM</sequence>
<dbReference type="AlphaFoldDB" id="A0AAV4B8A2"/>
<dbReference type="EMBL" id="BLXT01004610">
    <property type="protein sequence ID" value="GFO15387.1"/>
    <property type="molecule type" value="Genomic_DNA"/>
</dbReference>
<evidence type="ECO:0000313" key="2">
    <source>
        <dbReference type="Proteomes" id="UP000735302"/>
    </source>
</evidence>
<reference evidence="1 2" key="1">
    <citation type="journal article" date="2021" name="Elife">
        <title>Chloroplast acquisition without the gene transfer in kleptoplastic sea slugs, Plakobranchus ocellatus.</title>
        <authorList>
            <person name="Maeda T."/>
            <person name="Takahashi S."/>
            <person name="Yoshida T."/>
            <person name="Shimamura S."/>
            <person name="Takaki Y."/>
            <person name="Nagai Y."/>
            <person name="Toyoda A."/>
            <person name="Suzuki Y."/>
            <person name="Arimoto A."/>
            <person name="Ishii H."/>
            <person name="Satoh N."/>
            <person name="Nishiyama T."/>
            <person name="Hasebe M."/>
            <person name="Maruyama T."/>
            <person name="Minagawa J."/>
            <person name="Obokata J."/>
            <person name="Shigenobu S."/>
        </authorList>
    </citation>
    <scope>NUCLEOTIDE SEQUENCE [LARGE SCALE GENOMIC DNA]</scope>
</reference>